<dbReference type="Pfam" id="PF01230">
    <property type="entry name" value="HIT"/>
    <property type="match status" value="1"/>
</dbReference>
<dbReference type="Proteomes" id="UP000324015">
    <property type="component" value="Chromosome"/>
</dbReference>
<dbReference type="SUPFAM" id="SSF54197">
    <property type="entry name" value="HIT-like"/>
    <property type="match status" value="1"/>
</dbReference>
<dbReference type="InterPro" id="IPR036265">
    <property type="entry name" value="HIT-like_sf"/>
</dbReference>
<evidence type="ECO:0000256" key="1">
    <source>
        <dbReference type="PIRSR" id="PIRSR601310-1"/>
    </source>
</evidence>
<dbReference type="PANTHER" id="PTHR46648">
    <property type="entry name" value="HIT FAMILY PROTEIN 1"/>
    <property type="match status" value="1"/>
</dbReference>
<feature type="active site" description="Tele-AMP-histidine intermediate" evidence="1">
    <location>
        <position position="105"/>
    </location>
</feature>
<dbReference type="InterPro" id="IPR011146">
    <property type="entry name" value="HIT-like"/>
</dbReference>
<evidence type="ECO:0000259" key="4">
    <source>
        <dbReference type="PROSITE" id="PS51084"/>
    </source>
</evidence>
<dbReference type="InterPro" id="IPR001310">
    <property type="entry name" value="Histidine_triad_HIT"/>
</dbReference>
<sequence length="164" mass="17708">MSTGHHAPGCVFCEVGAGTRPARVVAATADTLTFLPLDPVHPGHVLVVPRRHVVDIWDLDEATAAAVGTAVLRAAHAVRAVHRPEGLNVIQSSGAVATQSVFHLHVHVVPRYTGDRMPRLWPEAAETDADRLDDSARRLRAALAIPRNPALRHASLQHESLQHE</sequence>
<accession>A0A5P2CUD9</accession>
<dbReference type="PROSITE" id="PS51084">
    <property type="entry name" value="HIT_2"/>
    <property type="match status" value="1"/>
</dbReference>
<name>A0A5P2CUD9_STRVZ</name>
<dbReference type="GO" id="GO:0009117">
    <property type="term" value="P:nucleotide metabolic process"/>
    <property type="evidence" value="ECO:0007669"/>
    <property type="project" value="TreeGrafter"/>
</dbReference>
<gene>
    <name evidence="5" type="ORF">DEJ49_34115</name>
</gene>
<dbReference type="AlphaFoldDB" id="A0A5P2CUD9"/>
<dbReference type="Gene3D" id="3.30.428.10">
    <property type="entry name" value="HIT-like"/>
    <property type="match status" value="1"/>
</dbReference>
<protein>
    <submittedName>
        <fullName evidence="5">HIT family protein</fullName>
    </submittedName>
</protein>
<dbReference type="EMBL" id="CP029191">
    <property type="protein sequence ID" value="QES45368.1"/>
    <property type="molecule type" value="Genomic_DNA"/>
</dbReference>
<dbReference type="GO" id="GO:0003824">
    <property type="term" value="F:catalytic activity"/>
    <property type="evidence" value="ECO:0007669"/>
    <property type="project" value="InterPro"/>
</dbReference>
<dbReference type="PANTHER" id="PTHR46648:SF1">
    <property type="entry name" value="ADENOSINE 5'-MONOPHOSPHORAMIDASE HNT1"/>
    <property type="match status" value="1"/>
</dbReference>
<organism evidence="5 6">
    <name type="scientific">Streptomyces venezuelae</name>
    <dbReference type="NCBI Taxonomy" id="54571"/>
    <lineage>
        <taxon>Bacteria</taxon>
        <taxon>Bacillati</taxon>
        <taxon>Actinomycetota</taxon>
        <taxon>Actinomycetes</taxon>
        <taxon>Kitasatosporales</taxon>
        <taxon>Streptomycetaceae</taxon>
        <taxon>Streptomyces</taxon>
    </lineage>
</organism>
<evidence type="ECO:0000256" key="3">
    <source>
        <dbReference type="PROSITE-ProRule" id="PRU00464"/>
    </source>
</evidence>
<reference evidence="5 6" key="1">
    <citation type="submission" date="2018-05" db="EMBL/GenBank/DDBJ databases">
        <title>Streptomyces venezuelae.</title>
        <authorList>
            <person name="Kim W."/>
            <person name="Lee N."/>
            <person name="Cho B.-K."/>
        </authorList>
    </citation>
    <scope>NUCLEOTIDE SEQUENCE [LARGE SCALE GENOMIC DNA]</scope>
    <source>
        <strain evidence="5 6">ATCC 14585</strain>
    </source>
</reference>
<evidence type="ECO:0000256" key="2">
    <source>
        <dbReference type="PIRSR" id="PIRSR601310-3"/>
    </source>
</evidence>
<dbReference type="PRINTS" id="PR00332">
    <property type="entry name" value="HISTRIAD"/>
</dbReference>
<dbReference type="RefSeq" id="WP_150187676.1">
    <property type="nucleotide sequence ID" value="NZ_CP029191.1"/>
</dbReference>
<proteinExistence type="predicted"/>
<evidence type="ECO:0000313" key="5">
    <source>
        <dbReference type="EMBL" id="QES45368.1"/>
    </source>
</evidence>
<feature type="domain" description="HIT" evidence="4">
    <location>
        <begin position="11"/>
        <end position="118"/>
    </location>
</feature>
<feature type="short sequence motif" description="Histidine triad motif" evidence="2 3">
    <location>
        <begin position="103"/>
        <end position="107"/>
    </location>
</feature>
<evidence type="ECO:0000313" key="6">
    <source>
        <dbReference type="Proteomes" id="UP000324015"/>
    </source>
</evidence>